<dbReference type="PANTHER" id="PTHR43476:SF3">
    <property type="entry name" value="FAD-BINDING MONOOXYGENASE"/>
    <property type="match status" value="1"/>
</dbReference>
<sequence>MSGREAAVDTARETDGLEAEVLIVGYGPVGQLLSVLLAQRGRRVTVVERWPEPYRHPRAVGFDSEAARILASAGIGDSLDKFTEPARDHAWQNTKGETLIDHEVADRGHCTWPEALSAYQPALESALIEHGATLPLLRILRGYEAVGLADDGDHVTLTVVGPDEEKTDLTARWVVGCDGANSLVRTGVGTTMTDLDFSYDWLICDVRLHEHREFRPNNLEICDPARPRTAVSAGPGHRRYEFMRVPADDPEHFGTVESAWELLRLFDVTPDNGVLDRHAVYTFQARWAERWRAGRMLLAGDSAHLMPPFAGQGMCSGFRDAANLAWKLDLVLGGHAAPALLDTYTTERRAHVRHAVEMSVGLGRVVCMADPAAAADRDAAMLAARKRNIGPSAARRSVVKPLVDGLLHQDDQGRPAPYAGQAGPQWRVRRAGTTGLFDDVVGTGFVLLHAEDVVPTLDARRLKFLDGIGTRLVRMVPADTPTTDLGPRDALDVEDRYLPYLSEMDALAVLVRPDFYLFGIARDEAELHSLVDDLATQLNPPPAPS</sequence>
<proteinExistence type="predicted"/>
<reference evidence="3 4" key="1">
    <citation type="journal article" date="2019" name="Int. J. Syst. Evol. Microbiol.">
        <title>The Global Catalogue of Microorganisms (GCM) 10K type strain sequencing project: providing services to taxonomists for standard genome sequencing and annotation.</title>
        <authorList>
            <consortium name="The Broad Institute Genomics Platform"/>
            <consortium name="The Broad Institute Genome Sequencing Center for Infectious Disease"/>
            <person name="Wu L."/>
            <person name="Ma J."/>
        </authorList>
    </citation>
    <scope>NUCLEOTIDE SEQUENCE [LARGE SCALE GENOMIC DNA]</scope>
    <source>
        <strain evidence="3 4">JCM 11448</strain>
    </source>
</reference>
<evidence type="ECO:0000313" key="4">
    <source>
        <dbReference type="Proteomes" id="UP001500282"/>
    </source>
</evidence>
<accession>A0ABN1WUK0</accession>
<dbReference type="EMBL" id="BAAAIH010000008">
    <property type="protein sequence ID" value="GAA1261549.1"/>
    <property type="molecule type" value="Genomic_DNA"/>
</dbReference>
<dbReference type="SUPFAM" id="SSF51905">
    <property type="entry name" value="FAD/NAD(P)-binding domain"/>
    <property type="match status" value="1"/>
</dbReference>
<name>A0ABN1WUK0_9ACTN</name>
<dbReference type="NCBIfam" id="NF004829">
    <property type="entry name" value="PRK06183.1-3"/>
    <property type="match status" value="1"/>
</dbReference>
<gene>
    <name evidence="3" type="ORF">GCM10009579_19740</name>
</gene>
<evidence type="ECO:0000259" key="2">
    <source>
        <dbReference type="Pfam" id="PF01494"/>
    </source>
</evidence>
<keyword evidence="4" id="KW-1185">Reference proteome</keyword>
<keyword evidence="1" id="KW-0560">Oxidoreductase</keyword>
<dbReference type="PANTHER" id="PTHR43476">
    <property type="entry name" value="3-(3-HYDROXY-PHENYL)PROPIONATE/3-HYDROXYCINNAMIC ACID HYDROXYLASE"/>
    <property type="match status" value="1"/>
</dbReference>
<protein>
    <submittedName>
        <fullName evidence="3">Bifunctional 3-(3-hydroxy-phenyl)propionate/3-hydroxycinnamic acid hydroxylase</fullName>
    </submittedName>
</protein>
<dbReference type="Proteomes" id="UP001500282">
    <property type="component" value="Unassembled WGS sequence"/>
</dbReference>
<comment type="caution">
    <text evidence="3">The sequence shown here is derived from an EMBL/GenBank/DDBJ whole genome shotgun (WGS) entry which is preliminary data.</text>
</comment>
<dbReference type="PRINTS" id="PR00420">
    <property type="entry name" value="RNGMNOXGNASE"/>
</dbReference>
<feature type="domain" description="FAD-binding" evidence="2">
    <location>
        <begin position="18"/>
        <end position="358"/>
    </location>
</feature>
<dbReference type="InterPro" id="IPR036188">
    <property type="entry name" value="FAD/NAD-bd_sf"/>
</dbReference>
<organism evidence="3 4">
    <name type="scientific">Streptomyces javensis</name>
    <dbReference type="NCBI Taxonomy" id="114698"/>
    <lineage>
        <taxon>Bacteria</taxon>
        <taxon>Bacillati</taxon>
        <taxon>Actinomycetota</taxon>
        <taxon>Actinomycetes</taxon>
        <taxon>Kitasatosporales</taxon>
        <taxon>Streptomycetaceae</taxon>
        <taxon>Streptomyces</taxon>
        <taxon>Streptomyces violaceusniger group</taxon>
    </lineage>
</organism>
<dbReference type="Gene3D" id="3.30.70.2450">
    <property type="match status" value="1"/>
</dbReference>
<dbReference type="Pfam" id="PF01494">
    <property type="entry name" value="FAD_binding_3"/>
    <property type="match status" value="1"/>
</dbReference>
<dbReference type="InterPro" id="IPR002938">
    <property type="entry name" value="FAD-bd"/>
</dbReference>
<dbReference type="InterPro" id="IPR050631">
    <property type="entry name" value="PheA/TfdB_FAD_monoxygenase"/>
</dbReference>
<dbReference type="Gene3D" id="3.50.50.60">
    <property type="entry name" value="FAD/NAD(P)-binding domain"/>
    <property type="match status" value="1"/>
</dbReference>
<evidence type="ECO:0000313" key="3">
    <source>
        <dbReference type="EMBL" id="GAA1261549.1"/>
    </source>
</evidence>
<evidence type="ECO:0000256" key="1">
    <source>
        <dbReference type="ARBA" id="ARBA00023002"/>
    </source>
</evidence>